<accession>A0ABS7TW43</accession>
<dbReference type="RefSeq" id="WP_224194159.1">
    <property type="nucleotide sequence ID" value="NZ_JAIRAU010000031.1"/>
</dbReference>
<dbReference type="Gene3D" id="1.10.439.10">
    <property type="entry name" value="Penicillin Amidohydrolase, domain 1"/>
    <property type="match status" value="1"/>
</dbReference>
<dbReference type="InterPro" id="IPR043146">
    <property type="entry name" value="Penicillin_amidase_N_B-knob"/>
</dbReference>
<dbReference type="PANTHER" id="PTHR34218">
    <property type="entry name" value="PEPTIDASE S45 PENICILLIN AMIDASE"/>
    <property type="match status" value="1"/>
</dbReference>
<evidence type="ECO:0000256" key="4">
    <source>
        <dbReference type="ARBA" id="ARBA00023145"/>
    </source>
</evidence>
<dbReference type="PANTHER" id="PTHR34218:SF3">
    <property type="entry name" value="ACYL-HOMOSERINE LACTONE ACYLASE PVDQ"/>
    <property type="match status" value="1"/>
</dbReference>
<dbReference type="InterPro" id="IPR014395">
    <property type="entry name" value="Pen/GL7ACA/AHL_acylase"/>
</dbReference>
<evidence type="ECO:0000313" key="8">
    <source>
        <dbReference type="Proteomes" id="UP001139031"/>
    </source>
</evidence>
<keyword evidence="8" id="KW-1185">Reference proteome</keyword>
<evidence type="ECO:0000256" key="6">
    <source>
        <dbReference type="SAM" id="SignalP"/>
    </source>
</evidence>
<dbReference type="PIRSF" id="PIRSF001227">
    <property type="entry name" value="Pen_acylase"/>
    <property type="match status" value="1"/>
</dbReference>
<evidence type="ECO:0000256" key="1">
    <source>
        <dbReference type="ARBA" id="ARBA00006586"/>
    </source>
</evidence>
<keyword evidence="4" id="KW-0865">Zymogen</keyword>
<dbReference type="InterPro" id="IPR002692">
    <property type="entry name" value="S45"/>
</dbReference>
<feature type="chain" id="PRO_5045837129" evidence="6">
    <location>
        <begin position="22"/>
        <end position="817"/>
    </location>
</feature>
<dbReference type="InterPro" id="IPR043147">
    <property type="entry name" value="Penicillin_amidase_A-knob"/>
</dbReference>
<dbReference type="Gene3D" id="2.30.120.10">
    <property type="match status" value="1"/>
</dbReference>
<feature type="region of interest" description="Disordered" evidence="5">
    <location>
        <begin position="19"/>
        <end position="45"/>
    </location>
</feature>
<keyword evidence="2 6" id="KW-0732">Signal</keyword>
<comment type="similarity">
    <text evidence="1">Belongs to the peptidase S45 family.</text>
</comment>
<dbReference type="Gene3D" id="3.60.20.10">
    <property type="entry name" value="Glutamine Phosphoribosylpyrophosphate, subunit 1, domain 1"/>
    <property type="match status" value="1"/>
</dbReference>
<keyword evidence="3" id="KW-0378">Hydrolase</keyword>
<gene>
    <name evidence="7" type="ORF">K7C98_24420</name>
</gene>
<dbReference type="InterPro" id="IPR023343">
    <property type="entry name" value="Penicillin_amidase_dom1"/>
</dbReference>
<protein>
    <submittedName>
        <fullName evidence="7">Acylase</fullName>
    </submittedName>
</protein>
<dbReference type="EMBL" id="JAIRAU010000031">
    <property type="protein sequence ID" value="MBZ5712399.1"/>
    <property type="molecule type" value="Genomic_DNA"/>
</dbReference>
<feature type="compositionally biased region" description="Low complexity" evidence="5">
    <location>
        <begin position="19"/>
        <end position="43"/>
    </location>
</feature>
<dbReference type="Pfam" id="PF01804">
    <property type="entry name" value="Penicil_amidase"/>
    <property type="match status" value="1"/>
</dbReference>
<sequence>MLRKFAVLALAPLFACGSSTATSTDTDTASSTGETGTSGTTGEPAYRATIRRTSYGVAHVQADDLGSVLFGQAYAFAQDHVCTLADQIVKVRAERAKYFGRGDGDAHLTSDFTYLALEVEQRAQRMWDATPADVKVAIEGYAAGYNQYLRDTPPGELPADCAGAPWVKEIEALDLVRYYVDLGLLGSSNQLASYIGTAQPPGAPLTMPGGPLRGLGTLTSGGFGSNGWALGADKTTGGGGMVVANPHFPWTGELKLWESHLTVPGEVNIYGVGLMGVPGVLIGFNDAVAWTHTFSSGNRFTFYKLALDPSDPTAYLYDGTSRPMTKKTFEVEVADGGTVTRTMYYSHYGPMLNVDPIGWSTDIALTYRDANIDNPRLIEQFLGMDRAKTLDEFKAVFQTVQGIPWVNTMAADKAGNAWYADASATPQLSDEAIAGWQAAIEDDFLTGLLYQQGGLVVLDGSDSTYEWVDSGDARAPGLVPFAGVPQLDRRDFVFNANDSYWLANPAAPLEGFSPLHGSERAPQSPRTRINAMLLQNDPRYAAAGDDGTFTLAEIQAAIQGNHSLTADLVLDDLLARCGAHPVVDVDGSKVDLRTVCGILGAWDRRFNPDSVGAVLFREYLAAYSGGAVLDRGSLFHVPFDPDDPIGTPHTLIAPAEGQADGALVALGEAARHLAEAGVPLSAPLKQLQRAPRGSVEIGVHGGFAKEGIANVVGYDGGLNSTLLPKVPRPPSIAGTAGLTERGYVINYGSSFVMAVEFLPEGPRGEAFLTYSQSEDPRSPHFRDQTELFSRKEWRPLLFREADIAADANLRETVVEGG</sequence>
<dbReference type="Gene3D" id="1.10.1400.10">
    <property type="match status" value="1"/>
</dbReference>
<organism evidence="7 8">
    <name type="scientific">Nannocystis pusilla</name>
    <dbReference type="NCBI Taxonomy" id="889268"/>
    <lineage>
        <taxon>Bacteria</taxon>
        <taxon>Pseudomonadati</taxon>
        <taxon>Myxococcota</taxon>
        <taxon>Polyangia</taxon>
        <taxon>Nannocystales</taxon>
        <taxon>Nannocystaceae</taxon>
        <taxon>Nannocystis</taxon>
    </lineage>
</organism>
<feature type="signal peptide" evidence="6">
    <location>
        <begin position="1"/>
        <end position="21"/>
    </location>
</feature>
<dbReference type="SUPFAM" id="SSF56235">
    <property type="entry name" value="N-terminal nucleophile aminohydrolases (Ntn hydrolases)"/>
    <property type="match status" value="1"/>
</dbReference>
<proteinExistence type="inferred from homology"/>
<evidence type="ECO:0000256" key="2">
    <source>
        <dbReference type="ARBA" id="ARBA00022729"/>
    </source>
</evidence>
<dbReference type="Proteomes" id="UP001139031">
    <property type="component" value="Unassembled WGS sequence"/>
</dbReference>
<evidence type="ECO:0000313" key="7">
    <source>
        <dbReference type="EMBL" id="MBZ5712399.1"/>
    </source>
</evidence>
<evidence type="ECO:0000256" key="5">
    <source>
        <dbReference type="SAM" id="MobiDB-lite"/>
    </source>
</evidence>
<dbReference type="CDD" id="cd01936">
    <property type="entry name" value="Ntn_CA"/>
    <property type="match status" value="1"/>
</dbReference>
<evidence type="ECO:0000256" key="3">
    <source>
        <dbReference type="ARBA" id="ARBA00022801"/>
    </source>
</evidence>
<comment type="caution">
    <text evidence="7">The sequence shown here is derived from an EMBL/GenBank/DDBJ whole genome shotgun (WGS) entry which is preliminary data.</text>
</comment>
<name>A0ABS7TW43_9BACT</name>
<dbReference type="InterPro" id="IPR029055">
    <property type="entry name" value="Ntn_hydrolases_N"/>
</dbReference>
<reference evidence="7" key="1">
    <citation type="submission" date="2021-08" db="EMBL/GenBank/DDBJ databases">
        <authorList>
            <person name="Stevens D.C."/>
        </authorList>
    </citation>
    <scope>NUCLEOTIDE SEQUENCE</scope>
    <source>
        <strain evidence="7">DSM 53165</strain>
    </source>
</reference>